<name>A0A058Z6H0_FONAL</name>
<evidence type="ECO:0000313" key="10">
    <source>
        <dbReference type="EMBL" id="KCV69493.1"/>
    </source>
</evidence>
<dbReference type="InterPro" id="IPR001268">
    <property type="entry name" value="NADH_UbQ_OxRdtase_30kDa_su"/>
</dbReference>
<dbReference type="Pfam" id="PF00329">
    <property type="entry name" value="Complex1_30kDa"/>
    <property type="match status" value="1"/>
</dbReference>
<dbReference type="InterPro" id="IPR020396">
    <property type="entry name" value="NADH_UbQ_OxRdtase_CS"/>
</dbReference>
<keyword evidence="3 8" id="KW-0813">Transport</keyword>
<dbReference type="FunFam" id="3.30.460.80:FF:000002">
    <property type="entry name" value="NADH dehydrogenase iron-sulfur protein 3, mitochondrial"/>
    <property type="match status" value="1"/>
</dbReference>
<evidence type="ECO:0000256" key="6">
    <source>
        <dbReference type="ARBA" id="ARBA00023075"/>
    </source>
</evidence>
<evidence type="ECO:0000313" key="12">
    <source>
        <dbReference type="Proteomes" id="UP000030693"/>
    </source>
</evidence>
<dbReference type="HAMAP" id="MF_01357">
    <property type="entry name" value="NDH1_NuoC"/>
    <property type="match status" value="1"/>
</dbReference>
<keyword evidence="6 10" id="KW-0830">Ubiquinone</keyword>
<evidence type="ECO:0000256" key="7">
    <source>
        <dbReference type="ARBA" id="ARBA00049551"/>
    </source>
</evidence>
<dbReference type="NCBIfam" id="TIGR01961">
    <property type="entry name" value="NuoC_fam"/>
    <property type="match status" value="1"/>
</dbReference>
<dbReference type="STRING" id="691883.A0A058Z6H0"/>
<dbReference type="InterPro" id="IPR010218">
    <property type="entry name" value="NADH_DH_suC"/>
</dbReference>
<evidence type="ECO:0000256" key="1">
    <source>
        <dbReference type="ARBA" id="ARBA00004173"/>
    </source>
</evidence>
<organism evidence="10">
    <name type="scientific">Fonticula alba</name>
    <name type="common">Slime mold</name>
    <dbReference type="NCBI Taxonomy" id="691883"/>
    <lineage>
        <taxon>Eukaryota</taxon>
        <taxon>Rotosphaerida</taxon>
        <taxon>Fonticulaceae</taxon>
        <taxon>Fonticula</taxon>
    </lineage>
</organism>
<evidence type="ECO:0000256" key="4">
    <source>
        <dbReference type="ARBA" id="ARBA00022967"/>
    </source>
</evidence>
<dbReference type="RefSeq" id="XP_009496058.1">
    <property type="nucleotide sequence ID" value="XM_009497783.1"/>
</dbReference>
<evidence type="ECO:0000256" key="3">
    <source>
        <dbReference type="ARBA" id="ARBA00022448"/>
    </source>
</evidence>
<dbReference type="EMBL" id="KB932206">
    <property type="protein sequence ID" value="KCV69494.1"/>
    <property type="molecule type" value="Genomic_DNA"/>
</dbReference>
<keyword evidence="12" id="KW-1185">Reference proteome</keyword>
<reference evidence="10" key="1">
    <citation type="submission" date="2013-04" db="EMBL/GenBank/DDBJ databases">
        <title>The Genome Sequence of Fonticula alba ATCC 38817.</title>
        <authorList>
            <consortium name="The Broad Institute Genomics Platform"/>
            <person name="Russ C."/>
            <person name="Cuomo C."/>
            <person name="Burger G."/>
            <person name="Gray M.W."/>
            <person name="Holland P.W.H."/>
            <person name="King N."/>
            <person name="Lang F.B.F."/>
            <person name="Roger A.J."/>
            <person name="Ruiz-Trillo I."/>
            <person name="Brown M."/>
            <person name="Walker B."/>
            <person name="Young S."/>
            <person name="Zeng Q."/>
            <person name="Gargeya S."/>
            <person name="Fitzgerald M."/>
            <person name="Haas B."/>
            <person name="Abouelleil A."/>
            <person name="Allen A.W."/>
            <person name="Alvarado L."/>
            <person name="Arachchi H.M."/>
            <person name="Berlin A.M."/>
            <person name="Chapman S.B."/>
            <person name="Gainer-Dewar J."/>
            <person name="Goldberg J."/>
            <person name="Griggs A."/>
            <person name="Gujja S."/>
            <person name="Hansen M."/>
            <person name="Howarth C."/>
            <person name="Imamovic A."/>
            <person name="Ireland A."/>
            <person name="Larimer J."/>
            <person name="McCowan C."/>
            <person name="Murphy C."/>
            <person name="Pearson M."/>
            <person name="Poon T.W."/>
            <person name="Priest M."/>
            <person name="Roberts A."/>
            <person name="Saif S."/>
            <person name="Shea T."/>
            <person name="Sisk P."/>
            <person name="Sykes S."/>
            <person name="Wortman J."/>
            <person name="Nusbaum C."/>
            <person name="Birren B."/>
        </authorList>
    </citation>
    <scope>NUCLEOTIDE SEQUENCE [LARGE SCALE GENOMIC DNA]</scope>
    <source>
        <strain evidence="10">ATCC 38817</strain>
    </source>
</reference>
<dbReference type="eggNOG" id="KOG1713">
    <property type="taxonomic scope" value="Eukaryota"/>
</dbReference>
<keyword evidence="5 8" id="KW-0520">NAD</keyword>
<protein>
    <submittedName>
        <fullName evidence="10 11">NADH dehydrogenase (Ubiquinone) Fe-S protein 3</fullName>
    </submittedName>
</protein>
<dbReference type="InterPro" id="IPR037232">
    <property type="entry name" value="NADH_quin_OxRdtase_su_C/D-like"/>
</dbReference>
<evidence type="ECO:0000313" key="11">
    <source>
        <dbReference type="EMBL" id="KCV69494.1"/>
    </source>
</evidence>
<comment type="similarity">
    <text evidence="2 8">Belongs to the complex I 30 kDa subunit family.</text>
</comment>
<dbReference type="AlphaFoldDB" id="A0A058Z6H0"/>
<dbReference type="GeneID" id="20528641"/>
<dbReference type="PANTHER" id="PTHR10884">
    <property type="entry name" value="NADH DEHYDROGENASE UBIQUINONE IRON-SULFUR PROTEIN 3"/>
    <property type="match status" value="1"/>
</dbReference>
<dbReference type="SUPFAM" id="SSF143243">
    <property type="entry name" value="Nqo5-like"/>
    <property type="match status" value="1"/>
</dbReference>
<proteinExistence type="inferred from homology"/>
<sequence length="259" mass="29971">MLSRSALATAPALRALRTPAVSALPRALYTTERPETCAAVIHGVEIAPPKATLTAKLYREQTEKHLKEFGQYLVDTIPRFIQGTYMHNGQLTILTAPENITKVSEFLRDHTPAQYKQLADVTAVDFPMRSNRFEIVYNFLSHRFNSRIRVKTYASETSTVPSVTPLFFGANWQEREVWDLFGVYFTDHPDLRRIMTDYGFEGHPLRKDFPLSGYYEIRYDDEQKCIVQEPVELTQEYRKFDFHSPWEALQGSRKTPNQN</sequence>
<dbReference type="OrthoDB" id="37721at2759"/>
<dbReference type="PROSITE" id="PS00542">
    <property type="entry name" value="COMPLEX1_30K"/>
    <property type="match status" value="1"/>
</dbReference>
<accession>A0A058Z6H0</accession>
<dbReference type="NCBIfam" id="NF004733">
    <property type="entry name" value="PRK06074.1-5"/>
    <property type="match status" value="1"/>
</dbReference>
<comment type="catalytic activity">
    <reaction evidence="7">
        <text>a ubiquinone + NADH + 5 H(+)(in) = a ubiquinol + NAD(+) + 4 H(+)(out)</text>
        <dbReference type="Rhea" id="RHEA:29091"/>
        <dbReference type="Rhea" id="RHEA-COMP:9565"/>
        <dbReference type="Rhea" id="RHEA-COMP:9566"/>
        <dbReference type="ChEBI" id="CHEBI:15378"/>
        <dbReference type="ChEBI" id="CHEBI:16389"/>
        <dbReference type="ChEBI" id="CHEBI:17976"/>
        <dbReference type="ChEBI" id="CHEBI:57540"/>
        <dbReference type="ChEBI" id="CHEBI:57945"/>
        <dbReference type="EC" id="7.1.1.2"/>
    </reaction>
</comment>
<evidence type="ECO:0000256" key="2">
    <source>
        <dbReference type="ARBA" id="ARBA00007569"/>
    </source>
</evidence>
<dbReference type="Gene3D" id="3.30.460.80">
    <property type="entry name" value="NADH:ubiquinone oxidoreductase, 30kDa subunit"/>
    <property type="match status" value="1"/>
</dbReference>
<evidence type="ECO:0000256" key="5">
    <source>
        <dbReference type="ARBA" id="ARBA00023027"/>
    </source>
</evidence>
<dbReference type="OMA" id="PCRKNRF"/>
<dbReference type="GO" id="GO:0005739">
    <property type="term" value="C:mitochondrion"/>
    <property type="evidence" value="ECO:0007669"/>
    <property type="project" value="UniProtKB-SubCell"/>
</dbReference>
<evidence type="ECO:0000256" key="8">
    <source>
        <dbReference type="RuleBase" id="RU003456"/>
    </source>
</evidence>
<dbReference type="GO" id="GO:0008137">
    <property type="term" value="F:NADH dehydrogenase (ubiquinone) activity"/>
    <property type="evidence" value="ECO:0007669"/>
    <property type="project" value="UniProtKB-EC"/>
</dbReference>
<evidence type="ECO:0000259" key="9">
    <source>
        <dbReference type="Pfam" id="PF00329"/>
    </source>
</evidence>
<dbReference type="Proteomes" id="UP000030693">
    <property type="component" value="Unassembled WGS sequence"/>
</dbReference>
<gene>
    <name evidence="10" type="ORF">H696_03916</name>
</gene>
<keyword evidence="4 8" id="KW-1278">Translocase</keyword>
<comment type="subcellular location">
    <subcellularLocation>
        <location evidence="1">Mitochondrion</location>
    </subcellularLocation>
</comment>
<feature type="domain" description="NADH:ubiquinone oxidoreductase 30kDa subunit" evidence="9">
    <location>
        <begin position="95"/>
        <end position="214"/>
    </location>
</feature>
<dbReference type="EMBL" id="KB932206">
    <property type="protein sequence ID" value="KCV69493.1"/>
    <property type="molecule type" value="Genomic_DNA"/>
</dbReference>
<dbReference type="GO" id="GO:0016651">
    <property type="term" value="F:oxidoreductase activity, acting on NAD(P)H"/>
    <property type="evidence" value="ECO:0007669"/>
    <property type="project" value="InterPro"/>
</dbReference>
<dbReference type="PANTHER" id="PTHR10884:SF14">
    <property type="entry name" value="NADH DEHYDROGENASE [UBIQUINONE] IRON-SULFUR PROTEIN 3, MITOCHONDRIAL"/>
    <property type="match status" value="1"/>
</dbReference>
<dbReference type="GO" id="GO:0016020">
    <property type="term" value="C:membrane"/>
    <property type="evidence" value="ECO:0007669"/>
    <property type="project" value="UniProtKB-ARBA"/>
</dbReference>
<dbReference type="RefSeq" id="XP_009496059.1">
    <property type="nucleotide sequence ID" value="XM_009497784.1"/>
</dbReference>